<dbReference type="RefSeq" id="WP_081200208.1">
    <property type="nucleotide sequence ID" value="NZ_CP015903.2"/>
</dbReference>
<evidence type="ECO:0008006" key="3">
    <source>
        <dbReference type="Google" id="ProtNLM"/>
    </source>
</evidence>
<accession>A0AAC9R7Y4</accession>
<dbReference type="EMBL" id="CP015904">
    <property type="protein sequence ID" value="ARE14558.1"/>
    <property type="molecule type" value="Genomic_DNA"/>
</dbReference>
<proteinExistence type="predicted"/>
<gene>
    <name evidence="1" type="ORF">LLUC11_2237</name>
</gene>
<evidence type="ECO:0000313" key="2">
    <source>
        <dbReference type="Proteomes" id="UP000192067"/>
    </source>
</evidence>
<dbReference type="AlphaFoldDB" id="A0AAC9R7Y4"/>
<reference evidence="1 2" key="1">
    <citation type="journal article" date="2017" name="BMC Genomics">
        <title>Comparative and functional genomics of the Lactococcus lactis taxon; insights into evolution and niche adaptation.</title>
        <authorList>
            <person name="Kelleher P."/>
            <person name="Bottacini F."/>
            <person name="Mahony J."/>
            <person name="Kilcawley K.N."/>
            <person name="van Sinderen D."/>
        </authorList>
    </citation>
    <scope>NUCLEOTIDE SEQUENCE [LARGE SCALE GENOMIC DNA]</scope>
    <source>
        <strain evidence="1 2">UC11</strain>
    </source>
</reference>
<organism evidence="1 2">
    <name type="scientific">Lactococcus lactis subsp. lactis</name>
    <name type="common">Streptococcus lactis</name>
    <dbReference type="NCBI Taxonomy" id="1360"/>
    <lineage>
        <taxon>Bacteria</taxon>
        <taxon>Bacillati</taxon>
        <taxon>Bacillota</taxon>
        <taxon>Bacilli</taxon>
        <taxon>Lactobacillales</taxon>
        <taxon>Streptococcaceae</taxon>
        <taxon>Lactococcus</taxon>
    </lineage>
</organism>
<name>A0AAC9R7Y4_LACLL</name>
<protein>
    <recommendedName>
        <fullName evidence="3">DUF3173 domain-containing protein</fullName>
    </recommendedName>
</protein>
<dbReference type="Proteomes" id="UP000192067">
    <property type="component" value="Chromosome"/>
</dbReference>
<dbReference type="InterPro" id="IPR021512">
    <property type="entry name" value="DUF3173"/>
</dbReference>
<dbReference type="Pfam" id="PF11372">
    <property type="entry name" value="DUF3173"/>
    <property type="match status" value="1"/>
</dbReference>
<sequence length="61" mass="6814">MENQTITKNDLMAMGYKQGTAVKVIHQSKEILVSQGFTFYNNKRLGRVPKSTVSKVLGVDI</sequence>
<evidence type="ECO:0000313" key="1">
    <source>
        <dbReference type="EMBL" id="ARE14558.1"/>
    </source>
</evidence>